<dbReference type="InterPro" id="IPR051925">
    <property type="entry name" value="RNA-binding_domain"/>
</dbReference>
<dbReference type="GO" id="GO:0003723">
    <property type="term" value="F:RNA binding"/>
    <property type="evidence" value="ECO:0007669"/>
    <property type="project" value="UniProtKB-UniRule"/>
</dbReference>
<keyword evidence="5" id="KW-1185">Reference proteome</keyword>
<dbReference type="PANTHER" id="PTHR40065:SF3">
    <property type="entry name" value="RNA-BINDING PROTEIN YHBY"/>
    <property type="match status" value="1"/>
</dbReference>
<evidence type="ECO:0000256" key="2">
    <source>
        <dbReference type="PROSITE-ProRule" id="PRU00626"/>
    </source>
</evidence>
<evidence type="ECO:0000259" key="3">
    <source>
        <dbReference type="PROSITE" id="PS51295"/>
    </source>
</evidence>
<sequence length="102" mass="11093">MATRLNKRQIKQLKALASKISPMLWIGKNGVTDAAVKQASETLESHELLKGVVQDGCPVDEKEVGETLAGQVGAALVQVIGHRFVLYRPSKKESANKIELAR</sequence>
<dbReference type="InterPro" id="IPR035920">
    <property type="entry name" value="YhbY-like_sf"/>
</dbReference>
<proteinExistence type="predicted"/>
<dbReference type="Proteomes" id="UP000242610">
    <property type="component" value="Unassembled WGS sequence"/>
</dbReference>
<evidence type="ECO:0000313" key="5">
    <source>
        <dbReference type="Proteomes" id="UP000242610"/>
    </source>
</evidence>
<dbReference type="Pfam" id="PF01985">
    <property type="entry name" value="CRS1_YhbY"/>
    <property type="match status" value="1"/>
</dbReference>
<name>A0A1C4H0K2_9BIFI</name>
<evidence type="ECO:0000256" key="1">
    <source>
        <dbReference type="ARBA" id="ARBA00022884"/>
    </source>
</evidence>
<dbReference type="EMBL" id="FMBL01000001">
    <property type="protein sequence ID" value="SCC78455.1"/>
    <property type="molecule type" value="Genomic_DNA"/>
</dbReference>
<gene>
    <name evidence="4" type="ORF">GA0061077_0269</name>
</gene>
<organism evidence="4 5">
    <name type="scientific">Bifidobacterium commune</name>
    <dbReference type="NCBI Taxonomy" id="1505727"/>
    <lineage>
        <taxon>Bacteria</taxon>
        <taxon>Bacillati</taxon>
        <taxon>Actinomycetota</taxon>
        <taxon>Actinomycetes</taxon>
        <taxon>Bifidobacteriales</taxon>
        <taxon>Bifidobacteriaceae</taxon>
        <taxon>Bifidobacterium</taxon>
    </lineage>
</organism>
<dbReference type="SMART" id="SM01103">
    <property type="entry name" value="CRS1_YhbY"/>
    <property type="match status" value="1"/>
</dbReference>
<keyword evidence="1 2" id="KW-0694">RNA-binding</keyword>
<dbReference type="STRING" id="1505727.GA0061077_0269"/>
<protein>
    <submittedName>
        <fullName evidence="4">RNA-binding protein</fullName>
    </submittedName>
</protein>
<evidence type="ECO:0000313" key="4">
    <source>
        <dbReference type="EMBL" id="SCC78455.1"/>
    </source>
</evidence>
<dbReference type="PROSITE" id="PS51295">
    <property type="entry name" value="CRM"/>
    <property type="match status" value="1"/>
</dbReference>
<dbReference type="AlphaFoldDB" id="A0A1C4H0K2"/>
<dbReference type="Gene3D" id="3.30.110.60">
    <property type="entry name" value="YhbY-like"/>
    <property type="match status" value="1"/>
</dbReference>
<dbReference type="PANTHER" id="PTHR40065">
    <property type="entry name" value="RNA-BINDING PROTEIN YHBY"/>
    <property type="match status" value="1"/>
</dbReference>
<dbReference type="InterPro" id="IPR001890">
    <property type="entry name" value="RNA-binding_CRM"/>
</dbReference>
<dbReference type="SUPFAM" id="SSF75471">
    <property type="entry name" value="YhbY-like"/>
    <property type="match status" value="1"/>
</dbReference>
<dbReference type="OrthoDB" id="9797519at2"/>
<reference evidence="5" key="1">
    <citation type="submission" date="2016-08" db="EMBL/GenBank/DDBJ databases">
        <authorList>
            <person name="Varghese N."/>
            <person name="Submissions Spin"/>
        </authorList>
    </citation>
    <scope>NUCLEOTIDE SEQUENCE [LARGE SCALE GENOMIC DNA]</scope>
    <source>
        <strain evidence="5">R-52791</strain>
    </source>
</reference>
<accession>A0A1C4H0K2</accession>
<dbReference type="RefSeq" id="WP_091847579.1">
    <property type="nucleotide sequence ID" value="NZ_FMBL01000001.1"/>
</dbReference>
<feature type="domain" description="CRM" evidence="3">
    <location>
        <begin position="3"/>
        <end position="99"/>
    </location>
</feature>